<protein>
    <recommendedName>
        <fullName evidence="3">Solute-binding protein family 3/N-terminal domain-containing protein</fullName>
    </recommendedName>
</protein>
<evidence type="ECO:0000256" key="2">
    <source>
        <dbReference type="ARBA" id="ARBA00022729"/>
    </source>
</evidence>
<comment type="caution">
    <text evidence="4">The sequence shown here is derived from an EMBL/GenBank/DDBJ whole genome shotgun (WGS) entry which is preliminary data.</text>
</comment>
<dbReference type="Proteomes" id="UP000254326">
    <property type="component" value="Unassembled WGS sequence"/>
</dbReference>
<dbReference type="PANTHER" id="PTHR35936">
    <property type="entry name" value="MEMBRANE-BOUND LYTIC MUREIN TRANSGLYCOSYLASE F"/>
    <property type="match status" value="1"/>
</dbReference>
<dbReference type="AlphaFoldDB" id="A0A370UC07"/>
<dbReference type="Gene3D" id="3.40.190.10">
    <property type="entry name" value="Periplasmic binding protein-like II"/>
    <property type="match status" value="2"/>
</dbReference>
<name>A0A370UC07_9GAMM</name>
<dbReference type="InterPro" id="IPR001638">
    <property type="entry name" value="Solute-binding_3/MltF_N"/>
</dbReference>
<reference evidence="4 5" key="1">
    <citation type="submission" date="2018-06" db="EMBL/GenBank/DDBJ databases">
        <title>Marinomonas sp. YLB-05 draft genome sequence.</title>
        <authorList>
            <person name="Yu L."/>
            <person name="Tang X."/>
        </authorList>
    </citation>
    <scope>NUCLEOTIDE SEQUENCE [LARGE SCALE GENOMIC DNA]</scope>
    <source>
        <strain evidence="4 5">YLB-05</strain>
    </source>
</reference>
<feature type="domain" description="Solute-binding protein family 3/N-terminal" evidence="3">
    <location>
        <begin position="53"/>
        <end position="243"/>
    </location>
</feature>
<dbReference type="EMBL" id="QKRA01000002">
    <property type="protein sequence ID" value="RDL45215.1"/>
    <property type="molecule type" value="Genomic_DNA"/>
</dbReference>
<comment type="similarity">
    <text evidence="1">Belongs to the bacterial solute-binding protein 3 family.</text>
</comment>
<dbReference type="Pfam" id="PF00497">
    <property type="entry name" value="SBP_bac_3"/>
    <property type="match status" value="1"/>
</dbReference>
<keyword evidence="2" id="KW-0732">Signal</keyword>
<accession>A0A370UC07</accession>
<organism evidence="4 5">
    <name type="scientific">Marinomonas piezotolerans</name>
    <dbReference type="NCBI Taxonomy" id="2213058"/>
    <lineage>
        <taxon>Bacteria</taxon>
        <taxon>Pseudomonadati</taxon>
        <taxon>Pseudomonadota</taxon>
        <taxon>Gammaproteobacteria</taxon>
        <taxon>Oceanospirillales</taxon>
        <taxon>Oceanospirillaceae</taxon>
        <taxon>Marinomonas</taxon>
    </lineage>
</organism>
<proteinExistence type="inferred from homology"/>
<dbReference type="PANTHER" id="PTHR35936:SF35">
    <property type="entry name" value="L-CYSTINE-BINDING PROTEIN TCYJ"/>
    <property type="match status" value="1"/>
</dbReference>
<keyword evidence="5" id="KW-1185">Reference proteome</keyword>
<gene>
    <name evidence="4" type="ORF">DN730_06290</name>
</gene>
<evidence type="ECO:0000313" key="4">
    <source>
        <dbReference type="EMBL" id="RDL45215.1"/>
    </source>
</evidence>
<evidence type="ECO:0000256" key="1">
    <source>
        <dbReference type="ARBA" id="ARBA00010333"/>
    </source>
</evidence>
<dbReference type="SUPFAM" id="SSF53850">
    <property type="entry name" value="Periplasmic binding protein-like II"/>
    <property type="match status" value="1"/>
</dbReference>
<sequence length="288" mass="32349">MVWVISSVHRRKQTYRMTRMYGIRGLVGFVCCCSLSVTTYANDLSDLKGMSVRLCGTPAYPPVSWVTPDGHVEGVNADIIRALFEPLGVIVDDLQNSNWHRCLKEVELGNVDVVSGFRNEARKQFVTYLDTPLISESIHMYYPIDSPITFESWSDMADWRIGVLMGDSFGDGPDEALKGFSHLEWVSTQDQNLLKLADGRLDAVPMGKLSGQLQIATLGLEGLLGDTPTNVNDFWYIAVSKKSPLMPWFDEINARLKQLVEQPDFIAGLLDQQQALYLQTMQQKQGEH</sequence>
<evidence type="ECO:0000259" key="3">
    <source>
        <dbReference type="Pfam" id="PF00497"/>
    </source>
</evidence>
<evidence type="ECO:0000313" key="5">
    <source>
        <dbReference type="Proteomes" id="UP000254326"/>
    </source>
</evidence>